<reference evidence="4" key="1">
    <citation type="submission" date="2022-09" db="EMBL/GenBank/DDBJ databases">
        <title>Aureispira anguillicida sp. nov., isolated from Leptocephalus of Japanese eel Anguilla japonica.</title>
        <authorList>
            <person name="Yuasa K."/>
            <person name="Mekata T."/>
            <person name="Ikunari K."/>
        </authorList>
    </citation>
    <scope>NUCLEOTIDE SEQUENCE</scope>
    <source>
        <strain evidence="4">EL160426</strain>
    </source>
</reference>
<dbReference type="PANTHER" id="PTHR43048">
    <property type="entry name" value="METHYLMALONYL-COA EPIMERASE"/>
    <property type="match status" value="1"/>
</dbReference>
<evidence type="ECO:0000259" key="3">
    <source>
        <dbReference type="PROSITE" id="PS51819"/>
    </source>
</evidence>
<dbReference type="PANTHER" id="PTHR43048:SF3">
    <property type="entry name" value="METHYLMALONYL-COA EPIMERASE, MITOCHONDRIAL"/>
    <property type="match status" value="1"/>
</dbReference>
<name>A0A915YL00_9BACT</name>
<evidence type="ECO:0000256" key="2">
    <source>
        <dbReference type="ARBA" id="ARBA00022723"/>
    </source>
</evidence>
<dbReference type="InterPro" id="IPR017515">
    <property type="entry name" value="MeMalonyl-CoA_epimerase"/>
</dbReference>
<proteinExistence type="inferred from homology"/>
<protein>
    <submittedName>
        <fullName evidence="4">Methylmalonyl-CoA epimerase</fullName>
    </submittedName>
</protein>
<sequence length="137" mass="15361">MKVEHIGIAIKDLSESNALFTKLFGATPYKVETVESEGVSTSFFQCGETKIELLEATREDSPIAKFIKKRGEGIHHIAFEVEDIYAEMERLKQEGFIVLNSSPKKGADNKLVCFLHPKSTNGVLIELCQEIREETTL</sequence>
<dbReference type="GO" id="GO:0046491">
    <property type="term" value="P:L-methylmalonyl-CoA metabolic process"/>
    <property type="evidence" value="ECO:0007669"/>
    <property type="project" value="TreeGrafter"/>
</dbReference>
<evidence type="ECO:0000313" key="5">
    <source>
        <dbReference type="Proteomes" id="UP001060919"/>
    </source>
</evidence>
<dbReference type="GO" id="GO:0046872">
    <property type="term" value="F:metal ion binding"/>
    <property type="evidence" value="ECO:0007669"/>
    <property type="project" value="UniProtKB-KW"/>
</dbReference>
<feature type="domain" description="VOC" evidence="3">
    <location>
        <begin position="2"/>
        <end position="130"/>
    </location>
</feature>
<dbReference type="InterPro" id="IPR037523">
    <property type="entry name" value="VOC_core"/>
</dbReference>
<dbReference type="EMBL" id="AP026867">
    <property type="protein sequence ID" value="BDS15015.1"/>
    <property type="molecule type" value="Genomic_DNA"/>
</dbReference>
<comment type="similarity">
    <text evidence="1">Belongs to the methylmalonyl-CoA epimerase family.</text>
</comment>
<dbReference type="InterPro" id="IPR051785">
    <property type="entry name" value="MMCE/EMCE_epimerase"/>
</dbReference>
<dbReference type="KEGG" id="aup:AsAng_0057970"/>
<organism evidence="4 5">
    <name type="scientific">Aureispira anguillae</name>
    <dbReference type="NCBI Taxonomy" id="2864201"/>
    <lineage>
        <taxon>Bacteria</taxon>
        <taxon>Pseudomonadati</taxon>
        <taxon>Bacteroidota</taxon>
        <taxon>Saprospiria</taxon>
        <taxon>Saprospirales</taxon>
        <taxon>Saprospiraceae</taxon>
        <taxon>Aureispira</taxon>
    </lineage>
</organism>
<dbReference type="Proteomes" id="UP001060919">
    <property type="component" value="Chromosome"/>
</dbReference>
<dbReference type="Pfam" id="PF13669">
    <property type="entry name" value="Glyoxalase_4"/>
    <property type="match status" value="1"/>
</dbReference>
<evidence type="ECO:0000256" key="1">
    <source>
        <dbReference type="ARBA" id="ARBA00009308"/>
    </source>
</evidence>
<keyword evidence="2" id="KW-0479">Metal-binding</keyword>
<dbReference type="AlphaFoldDB" id="A0A915YL00"/>
<dbReference type="PROSITE" id="PS51819">
    <property type="entry name" value="VOC"/>
    <property type="match status" value="1"/>
</dbReference>
<accession>A0A915YL00</accession>
<dbReference type="InterPro" id="IPR029068">
    <property type="entry name" value="Glyas_Bleomycin-R_OHBP_Dase"/>
</dbReference>
<dbReference type="SUPFAM" id="SSF54593">
    <property type="entry name" value="Glyoxalase/Bleomycin resistance protein/Dihydroxybiphenyl dioxygenase"/>
    <property type="match status" value="1"/>
</dbReference>
<dbReference type="NCBIfam" id="TIGR03081">
    <property type="entry name" value="metmalonyl_epim"/>
    <property type="match status" value="1"/>
</dbReference>
<dbReference type="RefSeq" id="WP_264790206.1">
    <property type="nucleotide sequence ID" value="NZ_AP026867.1"/>
</dbReference>
<dbReference type="Gene3D" id="3.10.180.10">
    <property type="entry name" value="2,3-Dihydroxybiphenyl 1,2-Dioxygenase, domain 1"/>
    <property type="match status" value="1"/>
</dbReference>
<dbReference type="GO" id="GO:0004493">
    <property type="term" value="F:methylmalonyl-CoA epimerase activity"/>
    <property type="evidence" value="ECO:0007669"/>
    <property type="project" value="TreeGrafter"/>
</dbReference>
<dbReference type="CDD" id="cd07249">
    <property type="entry name" value="MMCE"/>
    <property type="match status" value="1"/>
</dbReference>
<gene>
    <name evidence="4" type="ORF">AsAng_0057970</name>
</gene>
<keyword evidence="5" id="KW-1185">Reference proteome</keyword>
<evidence type="ECO:0000313" key="4">
    <source>
        <dbReference type="EMBL" id="BDS15015.1"/>
    </source>
</evidence>